<accession>A0A1M5QQZ2</accession>
<dbReference type="EMBL" id="LT670817">
    <property type="protein sequence ID" value="SHH16378.1"/>
    <property type="molecule type" value="Genomic_DNA"/>
</dbReference>
<evidence type="ECO:0000256" key="1">
    <source>
        <dbReference type="SAM" id="SignalP"/>
    </source>
</evidence>
<dbReference type="InterPro" id="IPR025737">
    <property type="entry name" value="FApF"/>
</dbReference>
<evidence type="ECO:0000313" key="3">
    <source>
        <dbReference type="Proteomes" id="UP000189796"/>
    </source>
</evidence>
<name>A0A1M5QQZ2_9BRAD</name>
<proteinExistence type="predicted"/>
<dbReference type="Proteomes" id="UP000189796">
    <property type="component" value="Chromosome I"/>
</dbReference>
<evidence type="ECO:0008006" key="4">
    <source>
        <dbReference type="Google" id="ProtNLM"/>
    </source>
</evidence>
<protein>
    <recommendedName>
        <fullName evidence="4">MetA-pathway of phenol degradation</fullName>
    </recommendedName>
</protein>
<keyword evidence="1" id="KW-0732">Signal</keyword>
<sequence>MVADVVIAGCFLAVLTLRPNVAAAQSAPSQDQNANNGNDLFRPPPNLFQILYDYRTAPGGGSTPGSIRDVTTDRLNLRMDHALDLAPLWILALRADLPLLAKNPVNSSNPDGDYLYGVGDADLQAVIVHNLNQRWTVGFGARLIMPTGGDTIGSGKWQIMPVAGMRYALWEINSSSYFEPVVRYDVSFAGDPTSKNISNLQFAPTFNLGLPDRWFLSFYPSADIRINLGDPITGQTGRLFLPFDARIGRQLSDNVTLSFELGVPLIRDYPVYNLKTQVRLNVTY</sequence>
<organism evidence="2 3">
    <name type="scientific">Bradyrhizobium erythrophlei</name>
    <dbReference type="NCBI Taxonomy" id="1437360"/>
    <lineage>
        <taxon>Bacteria</taxon>
        <taxon>Pseudomonadati</taxon>
        <taxon>Pseudomonadota</taxon>
        <taxon>Alphaproteobacteria</taxon>
        <taxon>Hyphomicrobiales</taxon>
        <taxon>Nitrobacteraceae</taxon>
        <taxon>Bradyrhizobium</taxon>
    </lineage>
</organism>
<reference evidence="2 3" key="1">
    <citation type="submission" date="2016-11" db="EMBL/GenBank/DDBJ databases">
        <authorList>
            <person name="Jaros S."/>
            <person name="Januszkiewicz K."/>
            <person name="Wedrychowicz H."/>
        </authorList>
    </citation>
    <scope>NUCLEOTIDE SEQUENCE [LARGE SCALE GENOMIC DNA]</scope>
    <source>
        <strain evidence="2 3">GAS138</strain>
    </source>
</reference>
<dbReference type="AlphaFoldDB" id="A0A1M5QQZ2"/>
<dbReference type="Pfam" id="PF13557">
    <property type="entry name" value="Phenol_MetA_deg"/>
    <property type="match status" value="1"/>
</dbReference>
<feature type="signal peptide" evidence="1">
    <location>
        <begin position="1"/>
        <end position="23"/>
    </location>
</feature>
<feature type="chain" id="PRO_5013268559" description="MetA-pathway of phenol degradation" evidence="1">
    <location>
        <begin position="24"/>
        <end position="284"/>
    </location>
</feature>
<evidence type="ECO:0000313" key="2">
    <source>
        <dbReference type="EMBL" id="SHH16378.1"/>
    </source>
</evidence>
<gene>
    <name evidence="2" type="ORF">SAMN05443248_3920</name>
</gene>